<dbReference type="Pfam" id="PF03472">
    <property type="entry name" value="Autoind_bind"/>
    <property type="match status" value="1"/>
</dbReference>
<dbReference type="InterPro" id="IPR036388">
    <property type="entry name" value="WH-like_DNA-bd_sf"/>
</dbReference>
<keyword evidence="6" id="KW-1185">Reference proteome</keyword>
<dbReference type="SUPFAM" id="SSF75516">
    <property type="entry name" value="Pheromone-binding domain of LuxR-like quorum-sensing transcription factors"/>
    <property type="match status" value="1"/>
</dbReference>
<evidence type="ECO:0000256" key="2">
    <source>
        <dbReference type="ARBA" id="ARBA00023125"/>
    </source>
</evidence>
<dbReference type="SUPFAM" id="SSF46894">
    <property type="entry name" value="C-terminal effector domain of the bipartite response regulators"/>
    <property type="match status" value="1"/>
</dbReference>
<dbReference type="InterPro" id="IPR016032">
    <property type="entry name" value="Sig_transdc_resp-reg_C-effctor"/>
</dbReference>
<protein>
    <submittedName>
        <fullName evidence="5">Regulatory protein SdiA</fullName>
    </submittedName>
</protein>
<accession>A0A238LI43</accession>
<reference evidence="5 6" key="1">
    <citation type="submission" date="2017-05" db="EMBL/GenBank/DDBJ databases">
        <authorList>
            <person name="Song R."/>
            <person name="Chenine A.L."/>
            <person name="Ruprecht R.M."/>
        </authorList>
    </citation>
    <scope>NUCLEOTIDE SEQUENCE [LARGE SCALE GENOMIC DNA]</scope>
    <source>
        <strain evidence="5 6">CECT 8899</strain>
    </source>
</reference>
<feature type="domain" description="HTH luxR-type" evidence="4">
    <location>
        <begin position="135"/>
        <end position="200"/>
    </location>
</feature>
<dbReference type="GO" id="GO:0003677">
    <property type="term" value="F:DNA binding"/>
    <property type="evidence" value="ECO:0007669"/>
    <property type="project" value="UniProtKB-KW"/>
</dbReference>
<evidence type="ECO:0000259" key="4">
    <source>
        <dbReference type="PROSITE" id="PS50043"/>
    </source>
</evidence>
<keyword evidence="2" id="KW-0238">DNA-binding</keyword>
<dbReference type="Gene3D" id="3.30.450.80">
    <property type="entry name" value="Transcription factor LuxR-like, autoinducer-binding domain"/>
    <property type="match status" value="1"/>
</dbReference>
<keyword evidence="3" id="KW-0804">Transcription</keyword>
<dbReference type="PROSITE" id="PS50043">
    <property type="entry name" value="HTH_LUXR_2"/>
    <property type="match status" value="1"/>
</dbReference>
<gene>
    <name evidence="5" type="primary">sdiA_1</name>
    <name evidence="5" type="ORF">LOM8899_03227</name>
</gene>
<dbReference type="SMART" id="SM00421">
    <property type="entry name" value="HTH_LUXR"/>
    <property type="match status" value="1"/>
</dbReference>
<evidence type="ECO:0000313" key="6">
    <source>
        <dbReference type="Proteomes" id="UP000201613"/>
    </source>
</evidence>
<dbReference type="Gene3D" id="1.10.10.10">
    <property type="entry name" value="Winged helix-like DNA-binding domain superfamily/Winged helix DNA-binding domain"/>
    <property type="match status" value="1"/>
</dbReference>
<sequence>MTVSLDSEAVKALAPAGYYIALRVGFAFPMEEFNALPAPWVEHYTLQRFMLYDPVIQWIYANTGAARWSEIDIADPLDILNQAKAYGLHHGVAVCCFDNNPEGQRSFGTFARSDREFEEKEIDILIRHVTRLHHDKAPPTNLTMAELEALRMVKDGMRLKQMAHLLGVSEGAIKQRLKNAKLKLGASTSAQASTKASDYGLI</sequence>
<keyword evidence="1" id="KW-0805">Transcription regulation</keyword>
<dbReference type="AlphaFoldDB" id="A0A238LI43"/>
<dbReference type="EMBL" id="FXZK01000007">
    <property type="protein sequence ID" value="SMY09065.1"/>
    <property type="molecule type" value="Genomic_DNA"/>
</dbReference>
<dbReference type="InterPro" id="IPR000792">
    <property type="entry name" value="Tscrpt_reg_LuxR_C"/>
</dbReference>
<dbReference type="RefSeq" id="WP_245820577.1">
    <property type="nucleotide sequence ID" value="NZ_FXZK01000007.1"/>
</dbReference>
<dbReference type="InterPro" id="IPR036693">
    <property type="entry name" value="TF_LuxR_autoind-bd_dom_sf"/>
</dbReference>
<evidence type="ECO:0000313" key="5">
    <source>
        <dbReference type="EMBL" id="SMY09065.1"/>
    </source>
</evidence>
<name>A0A238LI43_9RHOB</name>
<evidence type="ECO:0000256" key="3">
    <source>
        <dbReference type="ARBA" id="ARBA00023163"/>
    </source>
</evidence>
<dbReference type="Proteomes" id="UP000201613">
    <property type="component" value="Unassembled WGS sequence"/>
</dbReference>
<proteinExistence type="predicted"/>
<dbReference type="GO" id="GO:0006355">
    <property type="term" value="P:regulation of DNA-templated transcription"/>
    <property type="evidence" value="ECO:0007669"/>
    <property type="project" value="InterPro"/>
</dbReference>
<dbReference type="InterPro" id="IPR005143">
    <property type="entry name" value="TF_LuxR_autoind-bd_dom"/>
</dbReference>
<evidence type="ECO:0000256" key="1">
    <source>
        <dbReference type="ARBA" id="ARBA00023015"/>
    </source>
</evidence>
<organism evidence="5 6">
    <name type="scientific">Flavimaricola marinus</name>
    <dbReference type="NCBI Taxonomy" id="1819565"/>
    <lineage>
        <taxon>Bacteria</taxon>
        <taxon>Pseudomonadati</taxon>
        <taxon>Pseudomonadota</taxon>
        <taxon>Alphaproteobacteria</taxon>
        <taxon>Rhodobacterales</taxon>
        <taxon>Paracoccaceae</taxon>
        <taxon>Flavimaricola</taxon>
    </lineage>
</organism>